<proteinExistence type="inferred from homology"/>
<dbReference type="Gramene" id="rna-AYBTSS11_LOCUS11015">
    <property type="protein sequence ID" value="CAJ1942777.1"/>
    <property type="gene ID" value="gene-AYBTSS11_LOCUS11015"/>
</dbReference>
<comment type="similarity">
    <text evidence="2">Belongs to the C-terminally encoded plant signaling peptide (CEP) family.</text>
</comment>
<keyword evidence="3" id="KW-0052">Apoplast</keyword>
<protein>
    <submittedName>
        <fullName evidence="9">Uncharacterized protein</fullName>
    </submittedName>
</protein>
<sequence>MAKFQTLHKYLYIILALVAGHVSLLAHARKTHIKALNQHYYSPTTNTVANDPQLHLPSLKTNVESPHYEKASKLEDSGAGSTNAFRPTTPGGSPGVGHGIITSEDHNNMKSSMVVVQTGEDTKSEGPGHSPGVGHASYLNKIGQGN</sequence>
<keyword evidence="4" id="KW-0964">Secreted</keyword>
<dbReference type="GO" id="GO:1902025">
    <property type="term" value="P:nitrate import"/>
    <property type="evidence" value="ECO:0007669"/>
    <property type="project" value="TreeGrafter"/>
</dbReference>
<organism evidence="9 10">
    <name type="scientific">Sphenostylis stenocarpa</name>
    <dbReference type="NCBI Taxonomy" id="92480"/>
    <lineage>
        <taxon>Eukaryota</taxon>
        <taxon>Viridiplantae</taxon>
        <taxon>Streptophyta</taxon>
        <taxon>Embryophyta</taxon>
        <taxon>Tracheophyta</taxon>
        <taxon>Spermatophyta</taxon>
        <taxon>Magnoliopsida</taxon>
        <taxon>eudicotyledons</taxon>
        <taxon>Gunneridae</taxon>
        <taxon>Pentapetalae</taxon>
        <taxon>rosids</taxon>
        <taxon>fabids</taxon>
        <taxon>Fabales</taxon>
        <taxon>Fabaceae</taxon>
        <taxon>Papilionoideae</taxon>
        <taxon>50 kb inversion clade</taxon>
        <taxon>NPAAA clade</taxon>
        <taxon>indigoferoid/millettioid clade</taxon>
        <taxon>Phaseoleae</taxon>
        <taxon>Sphenostylis</taxon>
    </lineage>
</organism>
<dbReference type="InterPro" id="IPR033250">
    <property type="entry name" value="CEP"/>
</dbReference>
<evidence type="ECO:0000256" key="6">
    <source>
        <dbReference type="ARBA" id="ARBA00022729"/>
    </source>
</evidence>
<keyword evidence="7" id="KW-0379">Hydroxylation</keyword>
<gene>
    <name evidence="9" type="ORF">AYBTSS11_LOCUS11015</name>
</gene>
<dbReference type="GO" id="GO:2000280">
    <property type="term" value="P:regulation of root development"/>
    <property type="evidence" value="ECO:0007669"/>
    <property type="project" value="TreeGrafter"/>
</dbReference>
<dbReference type="GO" id="GO:1901371">
    <property type="term" value="P:regulation of leaf morphogenesis"/>
    <property type="evidence" value="ECO:0007669"/>
    <property type="project" value="TreeGrafter"/>
</dbReference>
<evidence type="ECO:0000313" key="9">
    <source>
        <dbReference type="EMBL" id="CAJ1942777.1"/>
    </source>
</evidence>
<evidence type="ECO:0000256" key="1">
    <source>
        <dbReference type="ARBA" id="ARBA00004271"/>
    </source>
</evidence>
<feature type="compositionally biased region" description="Basic and acidic residues" evidence="8">
    <location>
        <begin position="66"/>
        <end position="76"/>
    </location>
</feature>
<dbReference type="PANTHER" id="PTHR33348">
    <property type="entry name" value="PRECURSOR OF CEP5"/>
    <property type="match status" value="1"/>
</dbReference>
<evidence type="ECO:0000256" key="4">
    <source>
        <dbReference type="ARBA" id="ARBA00022525"/>
    </source>
</evidence>
<evidence type="ECO:0000256" key="8">
    <source>
        <dbReference type="SAM" id="MobiDB-lite"/>
    </source>
</evidence>
<dbReference type="EMBL" id="OY731400">
    <property type="protein sequence ID" value="CAJ1942777.1"/>
    <property type="molecule type" value="Genomic_DNA"/>
</dbReference>
<name>A0AA86VGT2_9FABA</name>
<evidence type="ECO:0000313" key="10">
    <source>
        <dbReference type="Proteomes" id="UP001189624"/>
    </source>
</evidence>
<evidence type="ECO:0000256" key="5">
    <source>
        <dbReference type="ARBA" id="ARBA00022702"/>
    </source>
</evidence>
<reference evidence="9" key="1">
    <citation type="submission" date="2023-10" db="EMBL/GenBank/DDBJ databases">
        <authorList>
            <person name="Domelevo Entfellner J.-B."/>
        </authorList>
    </citation>
    <scope>NUCLEOTIDE SEQUENCE</scope>
</reference>
<keyword evidence="10" id="KW-1185">Reference proteome</keyword>
<keyword evidence="5" id="KW-0372">Hormone</keyword>
<dbReference type="AlphaFoldDB" id="A0AA86VGT2"/>
<comment type="subcellular location">
    <subcellularLocation>
        <location evidence="1">Secreted</location>
        <location evidence="1">Extracellular space</location>
        <location evidence="1">Apoplast</location>
    </subcellularLocation>
</comment>
<keyword evidence="6" id="KW-0732">Signal</keyword>
<feature type="region of interest" description="Disordered" evidence="8">
    <location>
        <begin position="65"/>
        <end position="108"/>
    </location>
</feature>
<feature type="region of interest" description="Disordered" evidence="8">
    <location>
        <begin position="120"/>
        <end position="146"/>
    </location>
</feature>
<evidence type="ECO:0000256" key="3">
    <source>
        <dbReference type="ARBA" id="ARBA00022523"/>
    </source>
</evidence>
<evidence type="ECO:0000256" key="7">
    <source>
        <dbReference type="ARBA" id="ARBA00023278"/>
    </source>
</evidence>
<dbReference type="GO" id="GO:0048046">
    <property type="term" value="C:apoplast"/>
    <property type="evidence" value="ECO:0007669"/>
    <property type="project" value="UniProtKB-SubCell"/>
</dbReference>
<dbReference type="GO" id="GO:0048364">
    <property type="term" value="P:root development"/>
    <property type="evidence" value="ECO:0007669"/>
    <property type="project" value="InterPro"/>
</dbReference>
<dbReference type="Proteomes" id="UP001189624">
    <property type="component" value="Chromosome 3"/>
</dbReference>
<dbReference type="PANTHER" id="PTHR33348:SF44">
    <property type="entry name" value="PRECURSOR OF CEP6"/>
    <property type="match status" value="1"/>
</dbReference>
<dbReference type="GO" id="GO:0006995">
    <property type="term" value="P:cellular response to nitrogen starvation"/>
    <property type="evidence" value="ECO:0007669"/>
    <property type="project" value="UniProtKB-ARBA"/>
</dbReference>
<accession>A0AA86VGT2</accession>
<evidence type="ECO:0000256" key="2">
    <source>
        <dbReference type="ARBA" id="ARBA00008963"/>
    </source>
</evidence>
<dbReference type="GO" id="GO:0005179">
    <property type="term" value="F:hormone activity"/>
    <property type="evidence" value="ECO:0007669"/>
    <property type="project" value="UniProtKB-KW"/>
</dbReference>